<accession>A0ABU2J860</accession>
<dbReference type="PANTHER" id="PTHR14218">
    <property type="entry name" value="PROTEASE S8 TRIPEPTIDYL PEPTIDASE I CLN2"/>
    <property type="match status" value="1"/>
</dbReference>
<dbReference type="Proteomes" id="UP001183176">
    <property type="component" value="Unassembled WGS sequence"/>
</dbReference>
<evidence type="ECO:0000313" key="6">
    <source>
        <dbReference type="EMBL" id="MDT0260931.1"/>
    </source>
</evidence>
<dbReference type="SUPFAM" id="SSF52743">
    <property type="entry name" value="Subtilisin-like"/>
    <property type="match status" value="1"/>
</dbReference>
<keyword evidence="2" id="KW-0645">Protease</keyword>
<feature type="domain" description="Peptidase S53" evidence="5">
    <location>
        <begin position="79"/>
        <end position="406"/>
    </location>
</feature>
<comment type="caution">
    <text evidence="6">The sequence shown here is derived from an EMBL/GenBank/DDBJ whole genome shotgun (WGS) entry which is preliminary data.</text>
</comment>
<dbReference type="InterPro" id="IPR008979">
    <property type="entry name" value="Galactose-bd-like_sf"/>
</dbReference>
<dbReference type="PROSITE" id="PS51695">
    <property type="entry name" value="SEDOLISIN"/>
    <property type="match status" value="1"/>
</dbReference>
<dbReference type="InterPro" id="IPR035992">
    <property type="entry name" value="Ricin_B-like_lectins"/>
</dbReference>
<dbReference type="CDD" id="cd23451">
    <property type="entry name" value="beta-trefoil_Ricin_laminarinase"/>
    <property type="match status" value="1"/>
</dbReference>
<dbReference type="PROSITE" id="PS50231">
    <property type="entry name" value="RICIN_B_LECTIN"/>
    <property type="match status" value="1"/>
</dbReference>
<keyword evidence="2" id="KW-0720">Serine protease</keyword>
<reference evidence="7" key="1">
    <citation type="submission" date="2023-07" db="EMBL/GenBank/DDBJ databases">
        <title>30 novel species of actinomycetes from the DSMZ collection.</title>
        <authorList>
            <person name="Nouioui I."/>
        </authorList>
    </citation>
    <scope>NUCLEOTIDE SEQUENCE [LARGE SCALE GENOMIC DNA]</scope>
    <source>
        <strain evidence="7">DSM 44399</strain>
    </source>
</reference>
<evidence type="ECO:0000256" key="2">
    <source>
        <dbReference type="PROSITE-ProRule" id="PRU01240"/>
    </source>
</evidence>
<keyword evidence="2" id="KW-0378">Hydrolase</keyword>
<dbReference type="InterPro" id="IPR000772">
    <property type="entry name" value="Ricin_B_lectin"/>
</dbReference>
<dbReference type="PROSITE" id="PS51892">
    <property type="entry name" value="SUBTILASE"/>
    <property type="match status" value="1"/>
</dbReference>
<feature type="domain" description="CBM6" evidence="4">
    <location>
        <begin position="551"/>
        <end position="681"/>
    </location>
</feature>
<sequence>MLKNLACAAAAILSVGLAVTTYPPMADAAGARTAPHATRQLCGKAPRPGINTCFAVAQTTPVQPAATPNAVRPFATPGGYGPSDLQAAYSLPSGSAGAGQLVAIIDAYGAPNLESDLATYRAQYGLPACTTSNGCFHKLNQDGQASPLPAGDTGWAGETSLDVDMVSAICPLCKIDVLEANSAGGDLNTAINTAVSLGAKFISLSWGSGEYAAETSQDSSTYSHPGVAITASSGDGGYGVSYPAASPGVVAVGGTTLSRASNARGWTESAWSGAGSGCSAYEPKPAFQHDSGCGRRTVADVSAVADPQTGVAYYDTYGSGGWGVVGGTSVAAPIIASVYALAGAPSTSVSANSYPYANSGSLWDAVGGSNGSCGGSYLCTGVTGYDGPTGLGTPHALAAFSSGGATARATGAVRSGLAGKCADVNGGNSANGTTVQVWDCNGSSAQTWTQYSDGTLRAVGKCLDANGAGTANGTKLQLWDCTAGSNQQWQAYNGGYRNPTSGRCMDDPNSSTVNGTQLQLWDCNGSSAQIWSTPGGNPTGGTGGGTVSATATIQAEGFNAQSGTVTEATTDTGGGEDVGSIGNGDWLQYNNVDFGAGGLHTVSVRCASGAAAGVSGIVEVHLDSLSNAAVGSFSVGNTGGWQNWTTIPGSVGTITGTHTIFLKFVTGSGQDFVNVNWFSFS</sequence>
<feature type="active site" description="Charge relay system" evidence="2">
    <location>
        <position position="137"/>
    </location>
</feature>
<dbReference type="InterPro" id="IPR036852">
    <property type="entry name" value="Peptidase_S8/S53_dom_sf"/>
</dbReference>
<feature type="active site" description="Charge relay system" evidence="2">
    <location>
        <position position="106"/>
    </location>
</feature>
<dbReference type="RefSeq" id="WP_311422087.1">
    <property type="nucleotide sequence ID" value="NZ_JAVREH010000005.1"/>
</dbReference>
<dbReference type="SUPFAM" id="SSF50370">
    <property type="entry name" value="Ricin B-like lectins"/>
    <property type="match status" value="1"/>
</dbReference>
<name>A0ABU2J860_9ACTN</name>
<dbReference type="SMART" id="SM00458">
    <property type="entry name" value="RICIN"/>
    <property type="match status" value="1"/>
</dbReference>
<evidence type="ECO:0000259" key="5">
    <source>
        <dbReference type="PROSITE" id="PS51695"/>
    </source>
</evidence>
<dbReference type="InterPro" id="IPR006584">
    <property type="entry name" value="Cellulose-bd_IV"/>
</dbReference>
<evidence type="ECO:0000259" key="4">
    <source>
        <dbReference type="PROSITE" id="PS51175"/>
    </source>
</evidence>
<gene>
    <name evidence="6" type="ORF">RM423_05935</name>
</gene>
<organism evidence="6 7">
    <name type="scientific">Jatrophihabitans lederbergiae</name>
    <dbReference type="NCBI Taxonomy" id="3075547"/>
    <lineage>
        <taxon>Bacteria</taxon>
        <taxon>Bacillati</taxon>
        <taxon>Actinomycetota</taxon>
        <taxon>Actinomycetes</taxon>
        <taxon>Jatrophihabitantales</taxon>
        <taxon>Jatrophihabitantaceae</taxon>
        <taxon>Jatrophihabitans</taxon>
    </lineage>
</organism>
<dbReference type="Gene3D" id="2.60.120.260">
    <property type="entry name" value="Galactose-binding domain-like"/>
    <property type="match status" value="1"/>
</dbReference>
<dbReference type="Gene3D" id="2.80.10.50">
    <property type="match status" value="1"/>
</dbReference>
<comment type="similarity">
    <text evidence="2">Belongs to the peptidase S8 family.</text>
</comment>
<proteinExistence type="inferred from homology"/>
<keyword evidence="1 3" id="KW-0732">Signal</keyword>
<dbReference type="EMBL" id="JAVREH010000005">
    <property type="protein sequence ID" value="MDT0260931.1"/>
    <property type="molecule type" value="Genomic_DNA"/>
</dbReference>
<dbReference type="PROSITE" id="PS51175">
    <property type="entry name" value="CBM6"/>
    <property type="match status" value="1"/>
</dbReference>
<dbReference type="InterPro" id="IPR005084">
    <property type="entry name" value="CBM6"/>
</dbReference>
<dbReference type="PANTHER" id="PTHR14218:SF15">
    <property type="entry name" value="TRIPEPTIDYL-PEPTIDASE 1"/>
    <property type="match status" value="1"/>
</dbReference>
<dbReference type="CDD" id="cd04084">
    <property type="entry name" value="CBM6_xylanase-like"/>
    <property type="match status" value="1"/>
</dbReference>
<dbReference type="Pfam" id="PF03422">
    <property type="entry name" value="CBM_6"/>
    <property type="match status" value="1"/>
</dbReference>
<dbReference type="SMART" id="SM00606">
    <property type="entry name" value="CBD_IV"/>
    <property type="match status" value="1"/>
</dbReference>
<evidence type="ECO:0000256" key="1">
    <source>
        <dbReference type="ARBA" id="ARBA00022729"/>
    </source>
</evidence>
<feature type="active site" description="Charge relay system" evidence="2">
    <location>
        <position position="329"/>
    </location>
</feature>
<feature type="signal peptide" evidence="3">
    <location>
        <begin position="1"/>
        <end position="28"/>
    </location>
</feature>
<dbReference type="SUPFAM" id="SSF49785">
    <property type="entry name" value="Galactose-binding domain-like"/>
    <property type="match status" value="1"/>
</dbReference>
<dbReference type="InterPro" id="IPR030400">
    <property type="entry name" value="Sedolisin_dom"/>
</dbReference>
<feature type="chain" id="PRO_5047100894" evidence="3">
    <location>
        <begin position="29"/>
        <end position="681"/>
    </location>
</feature>
<protein>
    <submittedName>
        <fullName evidence="6">Carbohydrate-binding protein</fullName>
    </submittedName>
</protein>
<keyword evidence="7" id="KW-1185">Reference proteome</keyword>
<dbReference type="Gene3D" id="3.40.50.200">
    <property type="entry name" value="Peptidase S8/S53 domain"/>
    <property type="match status" value="1"/>
</dbReference>
<evidence type="ECO:0000256" key="3">
    <source>
        <dbReference type="SAM" id="SignalP"/>
    </source>
</evidence>
<dbReference type="InterPro" id="IPR050819">
    <property type="entry name" value="Tripeptidyl-peptidase_I"/>
</dbReference>
<dbReference type="Pfam" id="PF00652">
    <property type="entry name" value="Ricin_B_lectin"/>
    <property type="match status" value="1"/>
</dbReference>
<evidence type="ECO:0000313" key="7">
    <source>
        <dbReference type="Proteomes" id="UP001183176"/>
    </source>
</evidence>